<organism evidence="1 2">
    <name type="scientific">Ficus carica</name>
    <name type="common">Common fig</name>
    <dbReference type="NCBI Taxonomy" id="3494"/>
    <lineage>
        <taxon>Eukaryota</taxon>
        <taxon>Viridiplantae</taxon>
        <taxon>Streptophyta</taxon>
        <taxon>Embryophyta</taxon>
        <taxon>Tracheophyta</taxon>
        <taxon>Spermatophyta</taxon>
        <taxon>Magnoliopsida</taxon>
        <taxon>eudicotyledons</taxon>
        <taxon>Gunneridae</taxon>
        <taxon>Pentapetalae</taxon>
        <taxon>rosids</taxon>
        <taxon>fabids</taxon>
        <taxon>Rosales</taxon>
        <taxon>Moraceae</taxon>
        <taxon>Ficeae</taxon>
        <taxon>Ficus</taxon>
    </lineage>
</organism>
<comment type="caution">
    <text evidence="1">The sequence shown here is derived from an EMBL/GenBank/DDBJ whole genome shotgun (WGS) entry which is preliminary data.</text>
</comment>
<gene>
    <name evidence="1" type="ORF">TIFTF001_046575</name>
</gene>
<dbReference type="AlphaFoldDB" id="A0AA88CW49"/>
<name>A0AA88CW49_FICCA</name>
<reference evidence="1" key="1">
    <citation type="submission" date="2023-07" db="EMBL/GenBank/DDBJ databases">
        <title>draft genome sequence of fig (Ficus carica).</title>
        <authorList>
            <person name="Takahashi T."/>
            <person name="Nishimura K."/>
        </authorList>
    </citation>
    <scope>NUCLEOTIDE SEQUENCE</scope>
</reference>
<sequence length="79" mass="9250">MLDCSCVSFFLSRRDYLDCGDPTVDSSNKGDPENILRWPYEGRSYIDSWVGSWSNLLDQPIRLVVELSRFSYGEMRYEI</sequence>
<keyword evidence="2" id="KW-1185">Reference proteome</keyword>
<accession>A0AA88CW49</accession>
<dbReference type="EMBL" id="BTGU01004780">
    <property type="protein sequence ID" value="GMN32097.1"/>
    <property type="molecule type" value="Genomic_DNA"/>
</dbReference>
<dbReference type="Proteomes" id="UP001187192">
    <property type="component" value="Unassembled WGS sequence"/>
</dbReference>
<protein>
    <submittedName>
        <fullName evidence="1">Uncharacterized protein</fullName>
    </submittedName>
</protein>
<evidence type="ECO:0000313" key="2">
    <source>
        <dbReference type="Proteomes" id="UP001187192"/>
    </source>
</evidence>
<proteinExistence type="predicted"/>
<evidence type="ECO:0000313" key="1">
    <source>
        <dbReference type="EMBL" id="GMN32097.1"/>
    </source>
</evidence>